<evidence type="ECO:0000256" key="1">
    <source>
        <dbReference type="ARBA" id="ARBA00004123"/>
    </source>
</evidence>
<evidence type="ECO:0000256" key="10">
    <source>
        <dbReference type="SAM" id="MobiDB-lite"/>
    </source>
</evidence>
<dbReference type="GO" id="GO:0003676">
    <property type="term" value="F:nucleic acid binding"/>
    <property type="evidence" value="ECO:0007669"/>
    <property type="project" value="InterPro"/>
</dbReference>
<dbReference type="GO" id="GO:0008408">
    <property type="term" value="F:3'-5' exonuclease activity"/>
    <property type="evidence" value="ECO:0007669"/>
    <property type="project" value="InterPro"/>
</dbReference>
<proteinExistence type="inferred from homology"/>
<evidence type="ECO:0000256" key="6">
    <source>
        <dbReference type="ARBA" id="ARBA00022801"/>
    </source>
</evidence>
<evidence type="ECO:0000256" key="9">
    <source>
        <dbReference type="ARBA" id="ARBA00025599"/>
    </source>
</evidence>
<comment type="subcellular location">
    <subcellularLocation>
        <location evidence="1">Nucleus</location>
    </subcellularLocation>
</comment>
<keyword evidence="13" id="KW-1185">Reference proteome</keyword>
<comment type="function">
    <text evidence="9">Exoribonuclease involved in ribosome biosynthesis. Involved in the processing of ITS1, the internal transcribed spacer localized between the 18S and 5.8S rRNAs.</text>
</comment>
<dbReference type="PANTHER" id="PTHR12801:SF45">
    <property type="entry name" value="RNA EXONUCLEASE 4"/>
    <property type="match status" value="1"/>
</dbReference>
<dbReference type="GO" id="GO:0006364">
    <property type="term" value="P:rRNA processing"/>
    <property type="evidence" value="ECO:0007669"/>
    <property type="project" value="UniProtKB-KW"/>
</dbReference>
<evidence type="ECO:0000313" key="12">
    <source>
        <dbReference type="EMBL" id="RKP30332.1"/>
    </source>
</evidence>
<dbReference type="GO" id="GO:0005634">
    <property type="term" value="C:nucleus"/>
    <property type="evidence" value="ECO:0007669"/>
    <property type="project" value="UniProtKB-SubCell"/>
</dbReference>
<dbReference type="Pfam" id="PF00929">
    <property type="entry name" value="RNase_T"/>
    <property type="match status" value="1"/>
</dbReference>
<dbReference type="PANTHER" id="PTHR12801">
    <property type="entry name" value="RNA EXONUCLEASE REXO1 / RECO3 FAMILY MEMBER-RELATED"/>
    <property type="match status" value="1"/>
</dbReference>
<feature type="region of interest" description="Disordered" evidence="10">
    <location>
        <begin position="18"/>
        <end position="38"/>
    </location>
</feature>
<feature type="domain" description="Exonuclease" evidence="11">
    <location>
        <begin position="86"/>
        <end position="246"/>
    </location>
</feature>
<gene>
    <name evidence="12" type="ORF">METBISCDRAFT_27505</name>
</gene>
<dbReference type="SUPFAM" id="SSF53098">
    <property type="entry name" value="Ribonuclease H-like"/>
    <property type="match status" value="1"/>
</dbReference>
<keyword evidence="8" id="KW-0539">Nucleus</keyword>
<keyword evidence="4" id="KW-0698">rRNA processing</keyword>
<evidence type="ECO:0000256" key="4">
    <source>
        <dbReference type="ARBA" id="ARBA00022552"/>
    </source>
</evidence>
<dbReference type="InterPro" id="IPR047021">
    <property type="entry name" value="REXO1/3/4-like"/>
</dbReference>
<evidence type="ECO:0000313" key="13">
    <source>
        <dbReference type="Proteomes" id="UP000268321"/>
    </source>
</evidence>
<dbReference type="FunFam" id="3.30.420.10:FF:000007">
    <property type="entry name" value="Interferon-stimulated exonuclease gene 20"/>
    <property type="match status" value="1"/>
</dbReference>
<name>A0A4P9ZD83_9ASCO</name>
<evidence type="ECO:0000259" key="11">
    <source>
        <dbReference type="SMART" id="SM00479"/>
    </source>
</evidence>
<dbReference type="InterPro" id="IPR012337">
    <property type="entry name" value="RNaseH-like_sf"/>
</dbReference>
<dbReference type="InterPro" id="IPR013520">
    <property type="entry name" value="Ribonucl_H"/>
</dbReference>
<keyword evidence="5" id="KW-0540">Nuclease</keyword>
<reference evidence="13" key="1">
    <citation type="journal article" date="2018" name="Nat. Microbiol.">
        <title>Leveraging single-cell genomics to expand the fungal tree of life.</title>
        <authorList>
            <person name="Ahrendt S.R."/>
            <person name="Quandt C.A."/>
            <person name="Ciobanu D."/>
            <person name="Clum A."/>
            <person name="Salamov A."/>
            <person name="Andreopoulos B."/>
            <person name="Cheng J.F."/>
            <person name="Woyke T."/>
            <person name="Pelin A."/>
            <person name="Henrissat B."/>
            <person name="Reynolds N.K."/>
            <person name="Benny G.L."/>
            <person name="Smith M.E."/>
            <person name="James T.Y."/>
            <person name="Grigoriev I.V."/>
        </authorList>
    </citation>
    <scope>NUCLEOTIDE SEQUENCE [LARGE SCALE GENOMIC DNA]</scope>
    <source>
        <strain evidence="13">Baker2002</strain>
    </source>
</reference>
<dbReference type="CDD" id="cd06144">
    <property type="entry name" value="REX4_like"/>
    <property type="match status" value="1"/>
</dbReference>
<dbReference type="InterPro" id="IPR036397">
    <property type="entry name" value="RNaseH_sf"/>
</dbReference>
<keyword evidence="7" id="KW-0269">Exonuclease</keyword>
<evidence type="ECO:0000256" key="3">
    <source>
        <dbReference type="ARBA" id="ARBA00016937"/>
    </source>
</evidence>
<dbReference type="AlphaFoldDB" id="A0A4P9ZD83"/>
<evidence type="ECO:0000256" key="5">
    <source>
        <dbReference type="ARBA" id="ARBA00022722"/>
    </source>
</evidence>
<evidence type="ECO:0000256" key="2">
    <source>
        <dbReference type="ARBA" id="ARBA00010489"/>
    </source>
</evidence>
<dbReference type="EMBL" id="ML004461">
    <property type="protein sequence ID" value="RKP30332.1"/>
    <property type="molecule type" value="Genomic_DNA"/>
</dbReference>
<evidence type="ECO:0000256" key="8">
    <source>
        <dbReference type="ARBA" id="ARBA00023242"/>
    </source>
</evidence>
<evidence type="ECO:0000256" key="7">
    <source>
        <dbReference type="ARBA" id="ARBA00022839"/>
    </source>
</evidence>
<dbReference type="GO" id="GO:0000027">
    <property type="term" value="P:ribosomal large subunit assembly"/>
    <property type="evidence" value="ECO:0007669"/>
    <property type="project" value="TreeGrafter"/>
</dbReference>
<feature type="compositionally biased region" description="Basic residues" evidence="10">
    <location>
        <begin position="20"/>
        <end position="34"/>
    </location>
</feature>
<organism evidence="12 13">
    <name type="scientific">Metschnikowia bicuspidata</name>
    <dbReference type="NCBI Taxonomy" id="27322"/>
    <lineage>
        <taxon>Eukaryota</taxon>
        <taxon>Fungi</taxon>
        <taxon>Dikarya</taxon>
        <taxon>Ascomycota</taxon>
        <taxon>Saccharomycotina</taxon>
        <taxon>Pichiomycetes</taxon>
        <taxon>Metschnikowiaceae</taxon>
        <taxon>Metschnikowia</taxon>
    </lineage>
</organism>
<keyword evidence="6" id="KW-0378">Hydrolase</keyword>
<dbReference type="OrthoDB" id="8191639at2759"/>
<dbReference type="Gene3D" id="3.30.420.10">
    <property type="entry name" value="Ribonuclease H-like superfamily/Ribonuclease H"/>
    <property type="match status" value="1"/>
</dbReference>
<dbReference type="SMART" id="SM00479">
    <property type="entry name" value="EXOIII"/>
    <property type="match status" value="1"/>
</dbReference>
<sequence length="246" mass="27440">MSLSQNWEKLSAKLGAKIKAPNKVRKPKRQKKRHDVTQPAVPRTQRLGPLAYALWNTPPGSKLEVVPRTALHSVKLADPRKLAAGKYVAIDCEFVGVGNKERSAVARVSLVNLYGIVLLDAYVQPRERVTDWRTWVSGVGPRNMDGALSFEEAQEKVRGIVENRILVGHAVENDLKALQLTRPRNSVVDTALFNEYREMANGKAPSLRRLCSALFQVNIQRGAHSSVEDALATMALFRLHQFRSSL</sequence>
<protein>
    <recommendedName>
        <fullName evidence="3">RNA exonuclease 4</fullName>
    </recommendedName>
</protein>
<dbReference type="Proteomes" id="UP000268321">
    <property type="component" value="Unassembled WGS sequence"/>
</dbReference>
<accession>A0A4P9ZD83</accession>
<comment type="similarity">
    <text evidence="2">Belongs to the REXO4 family.</text>
</comment>
<dbReference type="InterPro" id="IPR037431">
    <property type="entry name" value="REX4_DEDDh_dom"/>
</dbReference>